<evidence type="ECO:0000256" key="1">
    <source>
        <dbReference type="SAM" id="MobiDB-lite"/>
    </source>
</evidence>
<reference evidence="3" key="1">
    <citation type="journal article" date="2020" name="Stud. Mycol.">
        <title>101 Dothideomycetes genomes: a test case for predicting lifestyles and emergence of pathogens.</title>
        <authorList>
            <person name="Haridas S."/>
            <person name="Albert R."/>
            <person name="Binder M."/>
            <person name="Bloem J."/>
            <person name="Labutti K."/>
            <person name="Salamov A."/>
            <person name="Andreopoulos B."/>
            <person name="Baker S."/>
            <person name="Barry K."/>
            <person name="Bills G."/>
            <person name="Bluhm B."/>
            <person name="Cannon C."/>
            <person name="Castanera R."/>
            <person name="Culley D."/>
            <person name="Daum C."/>
            <person name="Ezra D."/>
            <person name="Gonzalez J."/>
            <person name="Henrissat B."/>
            <person name="Kuo A."/>
            <person name="Liang C."/>
            <person name="Lipzen A."/>
            <person name="Lutzoni F."/>
            <person name="Magnuson J."/>
            <person name="Mondo S."/>
            <person name="Nolan M."/>
            <person name="Ohm R."/>
            <person name="Pangilinan J."/>
            <person name="Park H.-J."/>
            <person name="Ramirez L."/>
            <person name="Alfaro M."/>
            <person name="Sun H."/>
            <person name="Tritt A."/>
            <person name="Yoshinaga Y."/>
            <person name="Zwiers L.-H."/>
            <person name="Turgeon B."/>
            <person name="Goodwin S."/>
            <person name="Spatafora J."/>
            <person name="Crous P."/>
            <person name="Grigoriev I."/>
        </authorList>
    </citation>
    <scope>NUCLEOTIDE SEQUENCE</scope>
    <source>
        <strain evidence="3">CBS 119687</strain>
    </source>
</reference>
<feature type="domain" description="Hypervirulence associated protein TUDOR" evidence="2">
    <location>
        <begin position="91"/>
        <end position="147"/>
    </location>
</feature>
<feature type="non-terminal residue" evidence="3">
    <location>
        <position position="1"/>
    </location>
</feature>
<dbReference type="Pfam" id="PF11160">
    <property type="entry name" value="Hva1_TUDOR"/>
    <property type="match status" value="1"/>
</dbReference>
<gene>
    <name evidence="3" type="ORF">P153DRAFT_268250</name>
</gene>
<evidence type="ECO:0000313" key="3">
    <source>
        <dbReference type="EMBL" id="KAF2132996.1"/>
    </source>
</evidence>
<keyword evidence="4" id="KW-1185">Reference proteome</keyword>
<feature type="compositionally biased region" description="Basic and acidic residues" evidence="1">
    <location>
        <begin position="33"/>
        <end position="44"/>
    </location>
</feature>
<dbReference type="RefSeq" id="XP_033527383.1">
    <property type="nucleotide sequence ID" value="XM_033662885.1"/>
</dbReference>
<dbReference type="OrthoDB" id="3360421at2759"/>
<organism evidence="3 4">
    <name type="scientific">Dothidotthia symphoricarpi CBS 119687</name>
    <dbReference type="NCBI Taxonomy" id="1392245"/>
    <lineage>
        <taxon>Eukaryota</taxon>
        <taxon>Fungi</taxon>
        <taxon>Dikarya</taxon>
        <taxon>Ascomycota</taxon>
        <taxon>Pezizomycotina</taxon>
        <taxon>Dothideomycetes</taxon>
        <taxon>Pleosporomycetidae</taxon>
        <taxon>Pleosporales</taxon>
        <taxon>Dothidotthiaceae</taxon>
        <taxon>Dothidotthia</taxon>
    </lineage>
</organism>
<feature type="non-terminal residue" evidence="3">
    <location>
        <position position="151"/>
    </location>
</feature>
<dbReference type="EMBL" id="ML977500">
    <property type="protein sequence ID" value="KAF2132996.1"/>
    <property type="molecule type" value="Genomic_DNA"/>
</dbReference>
<dbReference type="AlphaFoldDB" id="A0A6A6AN53"/>
<accession>A0A6A6AN53</accession>
<protein>
    <recommendedName>
        <fullName evidence="2">Hypervirulence associated protein TUDOR domain-containing protein</fullName>
    </recommendedName>
</protein>
<dbReference type="GeneID" id="54403317"/>
<evidence type="ECO:0000313" key="4">
    <source>
        <dbReference type="Proteomes" id="UP000799771"/>
    </source>
</evidence>
<evidence type="ECO:0000259" key="2">
    <source>
        <dbReference type="Pfam" id="PF11160"/>
    </source>
</evidence>
<sequence length="151" mass="16695">RKTAMSCTEYWEDAEHLAHNQAEYKKFKTQEQKIIDASDNEQHSDSATSTTGKKRGRGANAPATNKKHKIAGRHDSPTGAAGDKTRVPSQGQKVQWQSVAGYITGEVVEVLYEDKKVDGKSVKATKEDPRVVLKSDASGKTIVHKPEVVYW</sequence>
<feature type="region of interest" description="Disordered" evidence="1">
    <location>
        <begin position="33"/>
        <end position="94"/>
    </location>
</feature>
<dbReference type="Proteomes" id="UP000799771">
    <property type="component" value="Unassembled WGS sequence"/>
</dbReference>
<dbReference type="InterPro" id="IPR021331">
    <property type="entry name" value="Hva1_TUDOR"/>
</dbReference>
<name>A0A6A6AN53_9PLEO</name>
<proteinExistence type="predicted"/>
<dbReference type="Gene3D" id="2.30.30.1060">
    <property type="match status" value="1"/>
</dbReference>